<keyword evidence="2" id="KW-1185">Reference proteome</keyword>
<comment type="caution">
    <text evidence="1">The sequence shown here is derived from an EMBL/GenBank/DDBJ whole genome shotgun (WGS) entry which is preliminary data.</text>
</comment>
<gene>
    <name evidence="1" type="ORF">RRG08_059910</name>
</gene>
<dbReference type="Proteomes" id="UP001283361">
    <property type="component" value="Unassembled WGS sequence"/>
</dbReference>
<name>A0AAE1CTD0_9GAST</name>
<proteinExistence type="predicted"/>
<evidence type="ECO:0000313" key="2">
    <source>
        <dbReference type="Proteomes" id="UP001283361"/>
    </source>
</evidence>
<sequence>MENAHSVNSQAVAVLVTFATICAAGRSAISLDVSRSFKPRGGPGHLTINCSIDPMAAGMKKLVSLTVFGPENDLDKLAMF</sequence>
<protein>
    <submittedName>
        <fullName evidence="1">Uncharacterized protein</fullName>
    </submittedName>
</protein>
<dbReference type="AlphaFoldDB" id="A0AAE1CTD0"/>
<organism evidence="1 2">
    <name type="scientific">Elysia crispata</name>
    <name type="common">lettuce slug</name>
    <dbReference type="NCBI Taxonomy" id="231223"/>
    <lineage>
        <taxon>Eukaryota</taxon>
        <taxon>Metazoa</taxon>
        <taxon>Spiralia</taxon>
        <taxon>Lophotrochozoa</taxon>
        <taxon>Mollusca</taxon>
        <taxon>Gastropoda</taxon>
        <taxon>Heterobranchia</taxon>
        <taxon>Euthyneura</taxon>
        <taxon>Panpulmonata</taxon>
        <taxon>Sacoglossa</taxon>
        <taxon>Placobranchoidea</taxon>
        <taxon>Plakobranchidae</taxon>
        <taxon>Elysia</taxon>
    </lineage>
</organism>
<accession>A0AAE1CTD0</accession>
<evidence type="ECO:0000313" key="1">
    <source>
        <dbReference type="EMBL" id="KAK3734728.1"/>
    </source>
</evidence>
<reference evidence="1" key="1">
    <citation type="journal article" date="2023" name="G3 (Bethesda)">
        <title>A reference genome for the long-term kleptoplast-retaining sea slug Elysia crispata morphotype clarki.</title>
        <authorList>
            <person name="Eastman K.E."/>
            <person name="Pendleton A.L."/>
            <person name="Shaikh M.A."/>
            <person name="Suttiyut T."/>
            <person name="Ogas R."/>
            <person name="Tomko P."/>
            <person name="Gavelis G."/>
            <person name="Widhalm J.R."/>
            <person name="Wisecaver J.H."/>
        </authorList>
    </citation>
    <scope>NUCLEOTIDE SEQUENCE</scope>
    <source>
        <strain evidence="1">ECLA1</strain>
    </source>
</reference>
<dbReference type="EMBL" id="JAWDGP010006836">
    <property type="protein sequence ID" value="KAK3734728.1"/>
    <property type="molecule type" value="Genomic_DNA"/>
</dbReference>